<protein>
    <submittedName>
        <fullName evidence="2">Uncharacterized protein</fullName>
    </submittedName>
</protein>
<dbReference type="EMBL" id="KV440973">
    <property type="protein sequence ID" value="OAD78611.1"/>
    <property type="molecule type" value="Genomic_DNA"/>
</dbReference>
<dbReference type="VEuPathDB" id="FungiDB:PHYBLDRAFT_163713"/>
<keyword evidence="1" id="KW-0472">Membrane</keyword>
<keyword evidence="1" id="KW-0812">Transmembrane</keyword>
<gene>
    <name evidence="2" type="ORF">PHYBLDRAFT_163713</name>
</gene>
<dbReference type="Proteomes" id="UP000077315">
    <property type="component" value="Unassembled WGS sequence"/>
</dbReference>
<dbReference type="InParanoid" id="A0A163B773"/>
<feature type="transmembrane region" description="Helical" evidence="1">
    <location>
        <begin position="73"/>
        <end position="98"/>
    </location>
</feature>
<keyword evidence="1" id="KW-1133">Transmembrane helix</keyword>
<evidence type="ECO:0000313" key="3">
    <source>
        <dbReference type="Proteomes" id="UP000077315"/>
    </source>
</evidence>
<organism evidence="2 3">
    <name type="scientific">Phycomyces blakesleeanus (strain ATCC 8743b / DSM 1359 / FGSC 10004 / NBRC 33097 / NRRL 1555)</name>
    <dbReference type="NCBI Taxonomy" id="763407"/>
    <lineage>
        <taxon>Eukaryota</taxon>
        <taxon>Fungi</taxon>
        <taxon>Fungi incertae sedis</taxon>
        <taxon>Mucoromycota</taxon>
        <taxon>Mucoromycotina</taxon>
        <taxon>Mucoromycetes</taxon>
        <taxon>Mucorales</taxon>
        <taxon>Phycomycetaceae</taxon>
        <taxon>Phycomyces</taxon>
    </lineage>
</organism>
<proteinExistence type="predicted"/>
<keyword evidence="3" id="KW-1185">Reference proteome</keyword>
<reference evidence="3" key="1">
    <citation type="submission" date="2015-06" db="EMBL/GenBank/DDBJ databases">
        <title>Expansion of signal transduction pathways in fungi by whole-genome duplication.</title>
        <authorList>
            <consortium name="DOE Joint Genome Institute"/>
            <person name="Corrochano L.M."/>
            <person name="Kuo A."/>
            <person name="Marcet-Houben M."/>
            <person name="Polaino S."/>
            <person name="Salamov A."/>
            <person name="Villalobos J.M."/>
            <person name="Alvarez M.I."/>
            <person name="Avalos J."/>
            <person name="Benito E.P."/>
            <person name="Benoit I."/>
            <person name="Burger G."/>
            <person name="Camino L.P."/>
            <person name="Canovas D."/>
            <person name="Cerda-Olmedo E."/>
            <person name="Cheng J.-F."/>
            <person name="Dominguez A."/>
            <person name="Elias M."/>
            <person name="Eslava A.P."/>
            <person name="Glaser F."/>
            <person name="Grimwood J."/>
            <person name="Gutierrez G."/>
            <person name="Heitman J."/>
            <person name="Henrissat B."/>
            <person name="Iturriaga E.A."/>
            <person name="Lang B.F."/>
            <person name="Lavin J.L."/>
            <person name="Lee S."/>
            <person name="Li W."/>
            <person name="Lindquist E."/>
            <person name="Lopez-Garcia S."/>
            <person name="Luque E.M."/>
            <person name="Marcos A.T."/>
            <person name="Martin J."/>
            <person name="McCluskey K."/>
            <person name="Medina H.R."/>
            <person name="Miralles-Duran A."/>
            <person name="Miyazaki A."/>
            <person name="Munoz-Torres E."/>
            <person name="Oguiza J.A."/>
            <person name="Ohm R."/>
            <person name="Olmedo M."/>
            <person name="Orejas M."/>
            <person name="Ortiz-Castellanos L."/>
            <person name="Pisabarro A.G."/>
            <person name="Rodriguez-Romero J."/>
            <person name="Ruiz-Herrera J."/>
            <person name="Ruiz-Vazquez R."/>
            <person name="Sanz C."/>
            <person name="Schackwitz W."/>
            <person name="Schmutz J."/>
            <person name="Shahriari M."/>
            <person name="Shelest E."/>
            <person name="Silva-Franco F."/>
            <person name="Soanes D."/>
            <person name="Syed K."/>
            <person name="Tagua V.G."/>
            <person name="Talbot N.J."/>
            <person name="Thon M."/>
            <person name="De vries R.P."/>
            <person name="Wiebenga A."/>
            <person name="Yadav J.S."/>
            <person name="Braun E.L."/>
            <person name="Baker S."/>
            <person name="Garre V."/>
            <person name="Horwitz B."/>
            <person name="Torres-Martinez S."/>
            <person name="Idnurm A."/>
            <person name="Herrera-Estrella A."/>
            <person name="Gabaldon T."/>
            <person name="Grigoriev I.V."/>
        </authorList>
    </citation>
    <scope>NUCLEOTIDE SEQUENCE [LARGE SCALE GENOMIC DNA]</scope>
    <source>
        <strain evidence="3">NRRL 1555(-)</strain>
    </source>
</reference>
<evidence type="ECO:0000313" key="2">
    <source>
        <dbReference type="EMBL" id="OAD78611.1"/>
    </source>
</evidence>
<accession>A0A163B773</accession>
<dbReference type="RefSeq" id="XP_018296651.1">
    <property type="nucleotide sequence ID" value="XM_018434860.1"/>
</dbReference>
<name>A0A163B773_PHYB8</name>
<dbReference type="GeneID" id="28995766"/>
<evidence type="ECO:0000256" key="1">
    <source>
        <dbReference type="SAM" id="Phobius"/>
    </source>
</evidence>
<dbReference type="AlphaFoldDB" id="A0A163B773"/>
<sequence length="113" mass="13327">MPRDTEEQEVEKEKISKSYIMVVHKELDLKRSEFGYTLIGQNLRFDIRNYSGNSEDLEEEEEKKQKRAVTEGVLVCIAFVFAFVSVFVLAFAFVFVYFCRRNSTGSCENYWLR</sequence>